<reference evidence="3" key="1">
    <citation type="submission" date="2021-04" db="EMBL/GenBank/DDBJ databases">
        <authorList>
            <consortium name="Wellcome Sanger Institute Data Sharing"/>
        </authorList>
    </citation>
    <scope>NUCLEOTIDE SEQUENCE [LARGE SCALE GENOMIC DNA]</scope>
</reference>
<feature type="transmembrane region" description="Helical" evidence="1">
    <location>
        <begin position="12"/>
        <end position="30"/>
    </location>
</feature>
<protein>
    <recommendedName>
        <fullName evidence="2">Reverse transcriptase domain-containing protein</fullName>
    </recommendedName>
</protein>
<dbReference type="InterPro" id="IPR036691">
    <property type="entry name" value="Endo/exonu/phosph_ase_sf"/>
</dbReference>
<dbReference type="CDD" id="cd01650">
    <property type="entry name" value="RT_nLTR_like"/>
    <property type="match status" value="1"/>
</dbReference>
<dbReference type="GO" id="GO:0008168">
    <property type="term" value="F:methyltransferase activity"/>
    <property type="evidence" value="ECO:0007669"/>
    <property type="project" value="InterPro"/>
</dbReference>
<dbReference type="GO" id="GO:0016706">
    <property type="term" value="F:2-oxoglutarate-dependent dioxygenase activity"/>
    <property type="evidence" value="ECO:0007669"/>
    <property type="project" value="InterPro"/>
</dbReference>
<dbReference type="InterPro" id="IPR000477">
    <property type="entry name" value="RT_dom"/>
</dbReference>
<keyword evidence="1" id="KW-1133">Transmembrane helix</keyword>
<proteinExistence type="predicted"/>
<evidence type="ECO:0000259" key="2">
    <source>
        <dbReference type="PROSITE" id="PS50878"/>
    </source>
</evidence>
<dbReference type="PROSITE" id="PS50878">
    <property type="entry name" value="RT_POL"/>
    <property type="match status" value="1"/>
</dbReference>
<dbReference type="Proteomes" id="UP000472264">
    <property type="component" value="Chromosome 12"/>
</dbReference>
<dbReference type="InterPro" id="IPR015095">
    <property type="entry name" value="AlkB_hom8_N"/>
</dbReference>
<dbReference type="Gene3D" id="3.60.10.10">
    <property type="entry name" value="Endonuclease/exonuclease/phosphatase"/>
    <property type="match status" value="1"/>
</dbReference>
<evidence type="ECO:0000313" key="4">
    <source>
        <dbReference type="Proteomes" id="UP000472264"/>
    </source>
</evidence>
<dbReference type="SUPFAM" id="SSF56219">
    <property type="entry name" value="DNase I-like"/>
    <property type="match status" value="1"/>
</dbReference>
<feature type="domain" description="Reverse transcriptase" evidence="2">
    <location>
        <begin position="569"/>
        <end position="835"/>
    </location>
</feature>
<reference evidence="3" key="3">
    <citation type="submission" date="2025-09" db="UniProtKB">
        <authorList>
            <consortium name="Ensembl"/>
        </authorList>
    </citation>
    <scope>IDENTIFICATION</scope>
</reference>
<dbReference type="InterPro" id="IPR043502">
    <property type="entry name" value="DNA/RNA_pol_sf"/>
</dbReference>
<keyword evidence="1" id="KW-0472">Membrane</keyword>
<dbReference type="InParanoid" id="A0A665WK68"/>
<evidence type="ECO:0000256" key="1">
    <source>
        <dbReference type="SAM" id="Phobius"/>
    </source>
</evidence>
<sequence>MAASPVAPQHRIVYFLFYFFSLYPMDMFNLPPGASHFFYSREELLGLKTTAHAGIRHHIPAELRRRYRGCKAGAKLKAKLADNRRRFKPSIPSIIMGNVNSLPNKIDELSALNNQRTYRESSLYIFTETWLNHLVPDANVDLPGFTVVRADRDANACGKSRGGGLIIYINHRWCSPGHVTVKEVLCCPDLELLAVSLRPYYIPREFSHVIALCVYIPPSADAAVACEKIHTVTARLQTQHPEAFIIISGDFNHATLDSTLAAFYQAVDCPTRNNKTIDLLYTNVRDAYRATPLPPLGKSDHNLVHLQPQYTPLVQRQSNTTRSIRKWSSEVEDALRDCFEATDWDVLLKPHGEDIEGQTHCLTDYLNFCLDVVTPAKTVRCYPNNKPWVTQEVKAVLNRKKVAFRSKDREAIKSAQREVKQCLKEAKNNYRRKVEHKLSESRMREVWDGVNTITGHRVKTVTARGSVEEANRLNNFFNRFDQPTTLPPSLQPPPPPPLPPVHLLHDNNAVPFSPLPSPHPSPCITADQVRGELRKLHPRKAAGPDKVSPRLLKTCAAELGEPLQHVFNLSLQLGKVPTLWKTSCIVPVPKKNRPSELNDFRPVALTSQLMKTLERLFLNLLRPQVQHAQDPLQFAYRAGVGVEDAILYLLHRAHSHLDKGGGTVRILFLDFSSAFNTIQPLMLQDKLLRMQVDPCLVSWISNYLTDRPQYVRLTDTTSDTVVSSTGAPQGTVLAPLLFTLYTSDFCYSSELCHIQKFADDTVIMGCIRDDREEEYRSLVNDFVVWSQRNHLHLNTSKTKELVMDFGKSRPCPRPVLVRGDEVEVVGNYKYLGVWLDNKLDWSCNSEHLYKRGQCRLYFLRRLRSFNICRKLLQMFYQSVVASALFYAVVCWGGSTSTKHSNRLDKLIRRASSVVGTKLDSLVTVAERRSRNKLLAIMDNASHPLQPVISAQKSLLSDRLLLPRCRTNRFKDSFVPRAIKLYNSALGGRGRSSRKKEGLEKMGH</sequence>
<dbReference type="OMA" id="KCELEAT"/>
<name>A0A665WK68_ECHNA</name>
<organism evidence="3 4">
    <name type="scientific">Echeneis naucrates</name>
    <name type="common">Live sharksucker</name>
    <dbReference type="NCBI Taxonomy" id="173247"/>
    <lineage>
        <taxon>Eukaryota</taxon>
        <taxon>Metazoa</taxon>
        <taxon>Chordata</taxon>
        <taxon>Craniata</taxon>
        <taxon>Vertebrata</taxon>
        <taxon>Euteleostomi</taxon>
        <taxon>Actinopterygii</taxon>
        <taxon>Neopterygii</taxon>
        <taxon>Teleostei</taxon>
        <taxon>Neoteleostei</taxon>
        <taxon>Acanthomorphata</taxon>
        <taxon>Carangaria</taxon>
        <taxon>Carangiformes</taxon>
        <taxon>Echeneidae</taxon>
        <taxon>Echeneis</taxon>
    </lineage>
</organism>
<dbReference type="AlphaFoldDB" id="A0A665WK68"/>
<dbReference type="Pfam" id="PF09004">
    <property type="entry name" value="ALKBH8_N"/>
    <property type="match status" value="1"/>
</dbReference>
<accession>A0A665WK68</accession>
<reference evidence="3" key="2">
    <citation type="submission" date="2025-08" db="UniProtKB">
        <authorList>
            <consortium name="Ensembl"/>
        </authorList>
    </citation>
    <scope>IDENTIFICATION</scope>
</reference>
<dbReference type="PANTHER" id="PTHR47510:SF3">
    <property type="entry name" value="ENDO_EXONUCLEASE_PHOSPHATASE DOMAIN-CONTAINING PROTEIN"/>
    <property type="match status" value="1"/>
</dbReference>
<dbReference type="Ensembl" id="ENSENLT00000045511.1">
    <property type="protein sequence ID" value="ENSENLP00000044403.1"/>
    <property type="gene ID" value="ENSENLG00000018926.1"/>
</dbReference>
<dbReference type="SUPFAM" id="SSF56672">
    <property type="entry name" value="DNA/RNA polymerases"/>
    <property type="match status" value="1"/>
</dbReference>
<keyword evidence="1" id="KW-0812">Transmembrane</keyword>
<evidence type="ECO:0000313" key="3">
    <source>
        <dbReference type="Ensembl" id="ENSENLP00000044403.1"/>
    </source>
</evidence>
<dbReference type="Pfam" id="PF00078">
    <property type="entry name" value="RVT_1"/>
    <property type="match status" value="1"/>
</dbReference>
<dbReference type="PANTHER" id="PTHR47510">
    <property type="entry name" value="REVERSE TRANSCRIPTASE DOMAIN-CONTAINING PROTEIN"/>
    <property type="match status" value="1"/>
</dbReference>
<keyword evidence="4" id="KW-1185">Reference proteome</keyword>